<feature type="binding site" evidence="5">
    <location>
        <position position="111"/>
    </location>
    <ligand>
        <name>substrate</name>
    </ligand>
</feature>
<feature type="site" description="Lowers pKa of active site Tyr" evidence="6">
    <location>
        <position position="78"/>
    </location>
</feature>
<keyword evidence="2" id="KW-0521">NADP</keyword>
<accession>A0A0R2B5S4</accession>
<sequence>MHNDIPDIPLNNGNTIPQLGLGVFQVDNAQDTKDSIKWALDAGYRHIDTAKLYGNEQWVGEAIRESGIPREDIFVTSKIWNDVRGYDETKAEFQASLDRLGLDYLDLYLIHWPAPGYVDNWKAMEDLYKAGKIKNIGVSNFVPAQLEDLMSQTEIKPAVDQIETHPYFQQKELHAYLEKQGIVHESWSPLGGGRNNAINDPLIQKLAKDHGVTPAQVVLRWHVERNEVVIPKSIHEDRVKQNRDIFAFGLDEAEMAEIAKLDQDKRVGPDPEDLAWLKKSQEK</sequence>
<keyword evidence="3" id="KW-0560">Oxidoreductase</keyword>
<evidence type="ECO:0000256" key="2">
    <source>
        <dbReference type="ARBA" id="ARBA00022857"/>
    </source>
</evidence>
<dbReference type="PROSITE" id="PS00062">
    <property type="entry name" value="ALDOKETO_REDUCTASE_2"/>
    <property type="match status" value="1"/>
</dbReference>
<dbReference type="PROSITE" id="PS00798">
    <property type="entry name" value="ALDOKETO_REDUCTASE_1"/>
    <property type="match status" value="1"/>
</dbReference>
<evidence type="ECO:0000256" key="5">
    <source>
        <dbReference type="PIRSR" id="PIRSR000097-2"/>
    </source>
</evidence>
<evidence type="ECO:0000256" key="1">
    <source>
        <dbReference type="ARBA" id="ARBA00007905"/>
    </source>
</evidence>
<evidence type="ECO:0000259" key="8">
    <source>
        <dbReference type="Pfam" id="PF00248"/>
    </source>
</evidence>
<evidence type="ECO:0000256" key="4">
    <source>
        <dbReference type="PIRSR" id="PIRSR000097-1"/>
    </source>
</evidence>
<dbReference type="RefSeq" id="WP_054761054.1">
    <property type="nucleotide sequence ID" value="NZ_AYYR01000129.1"/>
</dbReference>
<organism evidence="9 10">
    <name type="scientific">Secundilactobacillus collinoides DSM 20515 = JCM 1123</name>
    <dbReference type="NCBI Taxonomy" id="1423733"/>
    <lineage>
        <taxon>Bacteria</taxon>
        <taxon>Bacillati</taxon>
        <taxon>Bacillota</taxon>
        <taxon>Bacilli</taxon>
        <taxon>Lactobacillales</taxon>
        <taxon>Lactobacillaceae</taxon>
        <taxon>Secundilactobacillus</taxon>
    </lineage>
</organism>
<evidence type="ECO:0000256" key="6">
    <source>
        <dbReference type="PIRSR" id="PIRSR000097-3"/>
    </source>
</evidence>
<evidence type="ECO:0000313" key="10">
    <source>
        <dbReference type="Proteomes" id="UP000051845"/>
    </source>
</evidence>
<dbReference type="PANTHER" id="PTHR43827">
    <property type="entry name" value="2,5-DIKETO-D-GLUCONIC ACID REDUCTASE"/>
    <property type="match status" value="1"/>
</dbReference>
<dbReference type="STRING" id="33960.TY91_04845"/>
<dbReference type="InterPro" id="IPR036812">
    <property type="entry name" value="NAD(P)_OxRdtase_dom_sf"/>
</dbReference>
<feature type="domain" description="NADP-dependent oxidoreductase" evidence="8">
    <location>
        <begin position="19"/>
        <end position="262"/>
    </location>
</feature>
<dbReference type="GO" id="GO:0016616">
    <property type="term" value="F:oxidoreductase activity, acting on the CH-OH group of donors, NAD or NADP as acceptor"/>
    <property type="evidence" value="ECO:0007669"/>
    <property type="project" value="UniProtKB-ARBA"/>
</dbReference>
<dbReference type="Gene3D" id="3.20.20.100">
    <property type="entry name" value="NADP-dependent oxidoreductase domain"/>
    <property type="match status" value="1"/>
</dbReference>
<evidence type="ECO:0000256" key="3">
    <source>
        <dbReference type="ARBA" id="ARBA00023002"/>
    </source>
</evidence>
<feature type="active site" description="Proton donor" evidence="4">
    <location>
        <position position="53"/>
    </location>
</feature>
<dbReference type="PIRSF" id="PIRSF000097">
    <property type="entry name" value="AKR"/>
    <property type="match status" value="1"/>
</dbReference>
<dbReference type="PANTHER" id="PTHR43827:SF3">
    <property type="entry name" value="NADP-DEPENDENT OXIDOREDUCTASE DOMAIN-CONTAINING PROTEIN"/>
    <property type="match status" value="1"/>
</dbReference>
<comment type="similarity">
    <text evidence="1">Belongs to the aldo/keto reductase family.</text>
</comment>
<protein>
    <submittedName>
        <fullName evidence="9">Aldo keto reductase</fullName>
    </submittedName>
</protein>
<dbReference type="FunFam" id="3.20.20.100:FF:000015">
    <property type="entry name" value="Oxidoreductase, aldo/keto reductase family"/>
    <property type="match status" value="1"/>
</dbReference>
<feature type="region of interest" description="Disordered" evidence="7">
    <location>
        <begin position="261"/>
        <end position="283"/>
    </location>
</feature>
<dbReference type="PRINTS" id="PR00069">
    <property type="entry name" value="ALDKETRDTASE"/>
</dbReference>
<dbReference type="InterPro" id="IPR020471">
    <property type="entry name" value="AKR"/>
</dbReference>
<dbReference type="AlphaFoldDB" id="A0A0R2B5S4"/>
<reference evidence="9 10" key="1">
    <citation type="journal article" date="2015" name="Genome Announc.">
        <title>Expanding the biotechnology potential of lactobacilli through comparative genomics of 213 strains and associated genera.</title>
        <authorList>
            <person name="Sun Z."/>
            <person name="Harris H.M."/>
            <person name="McCann A."/>
            <person name="Guo C."/>
            <person name="Argimon S."/>
            <person name="Zhang W."/>
            <person name="Yang X."/>
            <person name="Jeffery I.B."/>
            <person name="Cooney J.C."/>
            <person name="Kagawa T.F."/>
            <person name="Liu W."/>
            <person name="Song Y."/>
            <person name="Salvetti E."/>
            <person name="Wrobel A."/>
            <person name="Rasinkangas P."/>
            <person name="Parkhill J."/>
            <person name="Rea M.C."/>
            <person name="O'Sullivan O."/>
            <person name="Ritari J."/>
            <person name="Douillard F.P."/>
            <person name="Paul Ross R."/>
            <person name="Yang R."/>
            <person name="Briner A.E."/>
            <person name="Felis G.E."/>
            <person name="de Vos W.M."/>
            <person name="Barrangou R."/>
            <person name="Klaenhammer T.R."/>
            <person name="Caufield P.W."/>
            <person name="Cui Y."/>
            <person name="Zhang H."/>
            <person name="O'Toole P.W."/>
        </authorList>
    </citation>
    <scope>NUCLEOTIDE SEQUENCE [LARGE SCALE GENOMIC DNA]</scope>
    <source>
        <strain evidence="9 10">DSM 20515</strain>
    </source>
</reference>
<dbReference type="InterPro" id="IPR023210">
    <property type="entry name" value="NADP_OxRdtase_dom"/>
</dbReference>
<dbReference type="EMBL" id="AYYR01000129">
    <property type="protein sequence ID" value="KRM73284.1"/>
    <property type="molecule type" value="Genomic_DNA"/>
</dbReference>
<proteinExistence type="inferred from homology"/>
<dbReference type="PATRIC" id="fig|1423733.4.peg.1551"/>
<dbReference type="Pfam" id="PF00248">
    <property type="entry name" value="Aldo_ket_red"/>
    <property type="match status" value="1"/>
</dbReference>
<gene>
    <name evidence="9" type="ORF">FC82_GL001476</name>
</gene>
<evidence type="ECO:0000313" key="9">
    <source>
        <dbReference type="EMBL" id="KRM73284.1"/>
    </source>
</evidence>
<evidence type="ECO:0000256" key="7">
    <source>
        <dbReference type="SAM" id="MobiDB-lite"/>
    </source>
</evidence>
<comment type="caution">
    <text evidence="9">The sequence shown here is derived from an EMBL/GenBank/DDBJ whole genome shotgun (WGS) entry which is preliminary data.</text>
</comment>
<name>A0A0R2B5S4_SECCO</name>
<dbReference type="Proteomes" id="UP000051845">
    <property type="component" value="Unassembled WGS sequence"/>
</dbReference>
<dbReference type="SUPFAM" id="SSF51430">
    <property type="entry name" value="NAD(P)-linked oxidoreductase"/>
    <property type="match status" value="1"/>
</dbReference>
<dbReference type="InterPro" id="IPR018170">
    <property type="entry name" value="Aldo/ket_reductase_CS"/>
</dbReference>